<feature type="non-terminal residue" evidence="1">
    <location>
        <position position="68"/>
    </location>
</feature>
<name>A0A7J6GW87_CANSA</name>
<sequence length="68" mass="7838">MRCLSLESFQILDDKCPTNLLSVRLKDSSLTRLENTDRGIDPVQLFSDKSRKVKFLHFDTKPGNVELK</sequence>
<comment type="caution">
    <text evidence="1">The sequence shown here is derived from an EMBL/GenBank/DDBJ whole genome shotgun (WGS) entry which is preliminary data.</text>
</comment>
<gene>
    <name evidence="1" type="ORF">G4B88_024633</name>
</gene>
<evidence type="ECO:0000313" key="1">
    <source>
        <dbReference type="EMBL" id="KAF4387061.1"/>
    </source>
</evidence>
<dbReference type="Proteomes" id="UP000583929">
    <property type="component" value="Unassembled WGS sequence"/>
</dbReference>
<protein>
    <submittedName>
        <fullName evidence="1">Uncharacterized protein</fullName>
    </submittedName>
</protein>
<dbReference type="AlphaFoldDB" id="A0A7J6GW87"/>
<dbReference type="EMBL" id="JAATIQ010000080">
    <property type="protein sequence ID" value="KAF4387061.1"/>
    <property type="molecule type" value="Genomic_DNA"/>
</dbReference>
<evidence type="ECO:0000313" key="2">
    <source>
        <dbReference type="Proteomes" id="UP000583929"/>
    </source>
</evidence>
<keyword evidence="2" id="KW-1185">Reference proteome</keyword>
<reference evidence="1 2" key="1">
    <citation type="journal article" date="2020" name="bioRxiv">
        <title>Sequence and annotation of 42 cannabis genomes reveals extensive copy number variation in cannabinoid synthesis and pathogen resistance genes.</title>
        <authorList>
            <person name="Mckernan K.J."/>
            <person name="Helbert Y."/>
            <person name="Kane L.T."/>
            <person name="Ebling H."/>
            <person name="Zhang L."/>
            <person name="Liu B."/>
            <person name="Eaton Z."/>
            <person name="Mclaughlin S."/>
            <person name="Kingan S."/>
            <person name="Baybayan P."/>
            <person name="Concepcion G."/>
            <person name="Jordan M."/>
            <person name="Riva A."/>
            <person name="Barbazuk W."/>
            <person name="Harkins T."/>
        </authorList>
    </citation>
    <scope>NUCLEOTIDE SEQUENCE [LARGE SCALE GENOMIC DNA]</scope>
    <source>
        <strain evidence="2">cv. Jamaican Lion 4</strain>
        <tissue evidence="1">Leaf</tissue>
    </source>
</reference>
<proteinExistence type="predicted"/>
<accession>A0A7J6GW87</accession>
<organism evidence="1 2">
    <name type="scientific">Cannabis sativa</name>
    <name type="common">Hemp</name>
    <name type="synonym">Marijuana</name>
    <dbReference type="NCBI Taxonomy" id="3483"/>
    <lineage>
        <taxon>Eukaryota</taxon>
        <taxon>Viridiplantae</taxon>
        <taxon>Streptophyta</taxon>
        <taxon>Embryophyta</taxon>
        <taxon>Tracheophyta</taxon>
        <taxon>Spermatophyta</taxon>
        <taxon>Magnoliopsida</taxon>
        <taxon>eudicotyledons</taxon>
        <taxon>Gunneridae</taxon>
        <taxon>Pentapetalae</taxon>
        <taxon>rosids</taxon>
        <taxon>fabids</taxon>
        <taxon>Rosales</taxon>
        <taxon>Cannabaceae</taxon>
        <taxon>Cannabis</taxon>
    </lineage>
</organism>